<keyword evidence="3" id="KW-1185">Reference proteome</keyword>
<name>A0ABY3YLT6_9FLAO</name>
<feature type="domain" description="HNH" evidence="1">
    <location>
        <begin position="57"/>
        <end position="91"/>
    </location>
</feature>
<dbReference type="GO" id="GO:0004519">
    <property type="term" value="F:endonuclease activity"/>
    <property type="evidence" value="ECO:0007669"/>
    <property type="project" value="UniProtKB-KW"/>
</dbReference>
<reference evidence="2 3" key="1">
    <citation type="journal article" date="2018" name="Int. J. Syst. Evol. Microbiol.">
        <title>Zhouia spongiae sp. nov., isolated from a marine sponge.</title>
        <authorList>
            <person name="Zhuang L."/>
            <person name="Lin B."/>
            <person name="Qin F."/>
            <person name="Luo L."/>
        </authorList>
    </citation>
    <scope>NUCLEOTIDE SEQUENCE [LARGE SCALE GENOMIC DNA]</scope>
    <source>
        <strain evidence="2 3">HN-Y44</strain>
    </source>
</reference>
<evidence type="ECO:0000259" key="1">
    <source>
        <dbReference type="Pfam" id="PF01844"/>
    </source>
</evidence>
<dbReference type="InterPro" id="IPR003615">
    <property type="entry name" value="HNH_nuc"/>
</dbReference>
<gene>
    <name evidence="2" type="ORF">MQE36_15390</name>
</gene>
<dbReference type="Gene3D" id="1.10.30.50">
    <property type="match status" value="1"/>
</dbReference>
<evidence type="ECO:0000313" key="2">
    <source>
        <dbReference type="EMBL" id="UNY98451.1"/>
    </source>
</evidence>
<organism evidence="2 3">
    <name type="scientific">Zhouia spongiae</name>
    <dbReference type="NCBI Taxonomy" id="2202721"/>
    <lineage>
        <taxon>Bacteria</taxon>
        <taxon>Pseudomonadati</taxon>
        <taxon>Bacteroidota</taxon>
        <taxon>Flavobacteriia</taxon>
        <taxon>Flavobacteriales</taxon>
        <taxon>Flavobacteriaceae</taxon>
        <taxon>Zhouia</taxon>
    </lineage>
</organism>
<dbReference type="InterPro" id="IPR002711">
    <property type="entry name" value="HNH"/>
</dbReference>
<proteinExistence type="predicted"/>
<accession>A0ABY3YLT6</accession>
<sequence>MKRNPNTNKYGQPWSLEIRALVWQKARKIEGVNPNFIRLDACGTVIEWKMFGKTLGHSTGWEIDHITPVAESGGDELANLQPLQWQNNRAKDKDPYCGITVIT</sequence>
<keyword evidence="2" id="KW-0255">Endonuclease</keyword>
<dbReference type="CDD" id="cd00085">
    <property type="entry name" value="HNHc"/>
    <property type="match status" value="1"/>
</dbReference>
<dbReference type="RefSeq" id="WP_242936857.1">
    <property type="nucleotide sequence ID" value="NZ_CP094326.1"/>
</dbReference>
<keyword evidence="2" id="KW-0540">Nuclease</keyword>
<evidence type="ECO:0000313" key="3">
    <source>
        <dbReference type="Proteomes" id="UP000829476"/>
    </source>
</evidence>
<dbReference type="PANTHER" id="PTHR33427:SF1">
    <property type="entry name" value="F6A14.21 PROTEIN"/>
    <property type="match status" value="1"/>
</dbReference>
<dbReference type="Proteomes" id="UP000829476">
    <property type="component" value="Chromosome"/>
</dbReference>
<dbReference type="Pfam" id="PF01844">
    <property type="entry name" value="HNH"/>
    <property type="match status" value="1"/>
</dbReference>
<dbReference type="PANTHER" id="PTHR33427">
    <property type="entry name" value="HNH ENDONUCLEASE"/>
    <property type="match status" value="1"/>
</dbReference>
<protein>
    <submittedName>
        <fullName evidence="2">HNH endonuclease</fullName>
    </submittedName>
</protein>
<keyword evidence="2" id="KW-0378">Hydrolase</keyword>
<dbReference type="EMBL" id="CP094326">
    <property type="protein sequence ID" value="UNY98451.1"/>
    <property type="molecule type" value="Genomic_DNA"/>
</dbReference>